<proteinExistence type="predicted"/>
<sequence>MSKNYNRMTSRPNRKNRPETLLRLLMSTSYPHSSLADLMFAFSDHSGPKDQEELDAIADEMTAVERQFGMTDFIRTIEVLRNKDQVTIVIRTLDFDPSVREIVDNNQTHVELARIAFHLPAENTQLTDLDNLAAMLVNMFRKAQQDNIRADRVWRLRQRPTTKGNAKLGNADVPAVEELIDTNTVIALLTASLSKQRFHVVLTHNTILLFDQQRSLK</sequence>
<organism evidence="1 2">
    <name type="scientific">Pseudomonas phage Psa21</name>
    <dbReference type="NCBI Taxonomy" id="2530023"/>
    <lineage>
        <taxon>Viruses</taxon>
        <taxon>Duplodnaviria</taxon>
        <taxon>Heunggongvirae</taxon>
        <taxon>Uroviricota</taxon>
        <taxon>Caudoviricetes</taxon>
        <taxon>Chimalliviridae</taxon>
        <taxon>Tepukevirus</taxon>
        <taxon>Tepukevirus Psa21</taxon>
    </lineage>
</organism>
<gene>
    <name evidence="1" type="ORF">PSA21_265</name>
</gene>
<reference evidence="1 2" key="1">
    <citation type="submission" date="2019-02" db="EMBL/GenBank/DDBJ databases">
        <authorList>
            <person name="Frampton R.A."/>
            <person name="Wojtus J.K."/>
            <person name="Fineran P.C."/>
            <person name="Hendrickson H.L."/>
        </authorList>
    </citation>
    <scope>NUCLEOTIDE SEQUENCE [LARGE SCALE GENOMIC DNA]</scope>
</reference>
<protein>
    <submittedName>
        <fullName evidence="1">Uncharacterized protein</fullName>
    </submittedName>
</protein>
<keyword evidence="2" id="KW-1185">Reference proteome</keyword>
<accession>A0A481W4S3</accession>
<name>A0A481W4S3_9CAUD</name>
<dbReference type="EMBL" id="MK552327">
    <property type="protein sequence ID" value="QBJ02791.1"/>
    <property type="molecule type" value="Genomic_DNA"/>
</dbReference>
<evidence type="ECO:0000313" key="2">
    <source>
        <dbReference type="Proteomes" id="UP000294134"/>
    </source>
</evidence>
<dbReference type="Proteomes" id="UP000294134">
    <property type="component" value="Segment"/>
</dbReference>
<evidence type="ECO:0000313" key="1">
    <source>
        <dbReference type="EMBL" id="QBJ02791.1"/>
    </source>
</evidence>